<keyword evidence="1" id="KW-0479">Metal-binding</keyword>
<evidence type="ECO:0000313" key="3">
    <source>
        <dbReference type="EMBL" id="WIO46170.1"/>
    </source>
</evidence>
<evidence type="ECO:0000313" key="4">
    <source>
        <dbReference type="Proteomes" id="UP001177295"/>
    </source>
</evidence>
<dbReference type="EMBL" id="CP124550">
    <property type="protein sequence ID" value="WIO46170.1"/>
    <property type="molecule type" value="Genomic_DNA"/>
</dbReference>
<dbReference type="RefSeq" id="WP_376753713.1">
    <property type="nucleotide sequence ID" value="NZ_CP124550.1"/>
</dbReference>
<reference evidence="3 4" key="1">
    <citation type="journal article" date="2023" name="Cell">
        <title>Genetic manipulation of Patescibacteria provides mechanistic insights into microbial dark matter and the epibiotic lifestyle.</title>
        <authorList>
            <person name="Wang Y."/>
            <person name="Gallagher L.A."/>
            <person name="Andrade P.A."/>
            <person name="Liu A."/>
            <person name="Humphreys I.R."/>
            <person name="Turkarslan S."/>
            <person name="Cutler K.J."/>
            <person name="Arrieta-Ortiz M.L."/>
            <person name="Li Y."/>
            <person name="Radey M.C."/>
            <person name="McLean J.S."/>
            <person name="Cong Q."/>
            <person name="Baker D."/>
            <person name="Baliga N.S."/>
            <person name="Peterson S.B."/>
            <person name="Mougous J.D."/>
        </authorList>
    </citation>
    <scope>NUCLEOTIDE SEQUENCE [LARGE SCALE GENOMIC DNA]</scope>
    <source>
        <strain evidence="3 4">ML1</strain>
    </source>
</reference>
<sequence>MAHIVPCITVESEDDYKAAVERLSPFATRVHIDIMDGEFAPTKSIPINKIWWPQEWAVDIHAMVAHPSQYVQALMQMRPATVIFHAEVKEDLAPVIQQLKAVGIRAGVGLLKPTVPNTVTEYIETADHVLVFCGNLGHYGGKASLMQLEKVRLIRNIHPDVEIGWDGGANLENAFSLAQGGVDVINCGGAISQAADAAQAYQQLVTEINRESVI</sequence>
<dbReference type="SUPFAM" id="SSF51366">
    <property type="entry name" value="Ribulose-phoshate binding barrel"/>
    <property type="match status" value="1"/>
</dbReference>
<dbReference type="InterPro" id="IPR011060">
    <property type="entry name" value="RibuloseP-bd_barrel"/>
</dbReference>
<dbReference type="PANTHER" id="PTHR11749">
    <property type="entry name" value="RIBULOSE-5-PHOSPHATE-3-EPIMERASE"/>
    <property type="match status" value="1"/>
</dbReference>
<dbReference type="Gene3D" id="3.20.20.70">
    <property type="entry name" value="Aldolase class I"/>
    <property type="match status" value="1"/>
</dbReference>
<name>A0ABY8WV18_9BACT</name>
<keyword evidence="2" id="KW-0413">Isomerase</keyword>
<dbReference type="InterPro" id="IPR013785">
    <property type="entry name" value="Aldolase_TIM"/>
</dbReference>
<dbReference type="Proteomes" id="UP001177295">
    <property type="component" value="Chromosome"/>
</dbReference>
<evidence type="ECO:0000256" key="1">
    <source>
        <dbReference type="ARBA" id="ARBA00022723"/>
    </source>
</evidence>
<evidence type="ECO:0000256" key="2">
    <source>
        <dbReference type="ARBA" id="ARBA00023235"/>
    </source>
</evidence>
<dbReference type="Pfam" id="PF00834">
    <property type="entry name" value="Ribul_P_3_epim"/>
    <property type="match status" value="1"/>
</dbReference>
<proteinExistence type="predicted"/>
<protein>
    <submittedName>
        <fullName evidence="3">Ribulose-phosphate 3-epimerase</fullName>
    </submittedName>
</protein>
<dbReference type="InterPro" id="IPR000056">
    <property type="entry name" value="Ribul_P_3_epim-like"/>
</dbReference>
<gene>
    <name evidence="3" type="ORF">SEML1_0551</name>
</gene>
<organism evidence="3 4">
    <name type="scientific">Candidatus Southlakia epibionticum</name>
    <dbReference type="NCBI Taxonomy" id="3043284"/>
    <lineage>
        <taxon>Bacteria</taxon>
        <taxon>Candidatus Saccharimonadota</taxon>
        <taxon>Candidatus Saccharimonadia</taxon>
        <taxon>Candidatus Saccharimonadales</taxon>
        <taxon>Candidatus Saccharimonadaceae</taxon>
        <taxon>Candidatus Southlakia</taxon>
    </lineage>
</organism>
<keyword evidence="4" id="KW-1185">Reference proteome</keyword>
<accession>A0ABY8WV18</accession>